<dbReference type="PANTHER" id="PTHR13568:SF6">
    <property type="entry name" value="TRANSMEMBRANE PROTEIN 185A"/>
    <property type="match status" value="1"/>
</dbReference>
<dbReference type="OMA" id="HEFGKHD"/>
<dbReference type="eggNOG" id="KOG3879">
    <property type="taxonomic scope" value="Eukaryota"/>
</dbReference>
<name>H2Y958_CIOSA</name>
<protein>
    <recommendedName>
        <fullName evidence="4">Transmembrane protein 185B</fullName>
    </recommendedName>
</protein>
<evidence type="ECO:0008006" key="4">
    <source>
        <dbReference type="Google" id="ProtNLM"/>
    </source>
</evidence>
<evidence type="ECO:0000313" key="3">
    <source>
        <dbReference type="Proteomes" id="UP000007875"/>
    </source>
</evidence>
<feature type="transmembrane region" description="Helical" evidence="1">
    <location>
        <begin position="38"/>
        <end position="66"/>
    </location>
</feature>
<keyword evidence="3" id="KW-1185">Reference proteome</keyword>
<feature type="transmembrane region" description="Helical" evidence="1">
    <location>
        <begin position="148"/>
        <end position="171"/>
    </location>
</feature>
<feature type="transmembrane region" description="Helical" evidence="1">
    <location>
        <begin position="12"/>
        <end position="32"/>
    </location>
</feature>
<dbReference type="GeneTree" id="ENSGT00940000168439"/>
<keyword evidence="1" id="KW-0812">Transmembrane</keyword>
<proteinExistence type="predicted"/>
<keyword evidence="1" id="KW-0472">Membrane</keyword>
<feature type="transmembrane region" description="Helical" evidence="1">
    <location>
        <begin position="177"/>
        <end position="199"/>
    </location>
</feature>
<accession>H2Y958</accession>
<dbReference type="Proteomes" id="UP000007875">
    <property type="component" value="Unassembled WGS sequence"/>
</dbReference>
<dbReference type="InterPro" id="IPR019396">
    <property type="entry name" value="TM_Fragile-X-F-assoc"/>
</dbReference>
<reference evidence="3" key="1">
    <citation type="submission" date="2003-08" db="EMBL/GenBank/DDBJ databases">
        <authorList>
            <person name="Birren B."/>
            <person name="Nusbaum C."/>
            <person name="Abebe A."/>
            <person name="Abouelleil A."/>
            <person name="Adekoya E."/>
            <person name="Ait-zahra M."/>
            <person name="Allen N."/>
            <person name="Allen T."/>
            <person name="An P."/>
            <person name="Anderson M."/>
            <person name="Anderson S."/>
            <person name="Arachchi H."/>
            <person name="Armbruster J."/>
            <person name="Bachantsang P."/>
            <person name="Baldwin J."/>
            <person name="Barry A."/>
            <person name="Bayul T."/>
            <person name="Blitshsteyn B."/>
            <person name="Bloom T."/>
            <person name="Blye J."/>
            <person name="Boguslavskiy L."/>
            <person name="Borowsky M."/>
            <person name="Boukhgalter B."/>
            <person name="Brunache A."/>
            <person name="Butler J."/>
            <person name="Calixte N."/>
            <person name="Calvo S."/>
            <person name="Camarata J."/>
            <person name="Campo K."/>
            <person name="Chang J."/>
            <person name="Cheshatsang Y."/>
            <person name="Citroen M."/>
            <person name="Collymore A."/>
            <person name="Considine T."/>
            <person name="Cook A."/>
            <person name="Cooke P."/>
            <person name="Corum B."/>
            <person name="Cuomo C."/>
            <person name="David R."/>
            <person name="Dawoe T."/>
            <person name="Degray S."/>
            <person name="Dodge S."/>
            <person name="Dooley K."/>
            <person name="Dorje P."/>
            <person name="Dorjee K."/>
            <person name="Dorris L."/>
            <person name="Duffey N."/>
            <person name="Dupes A."/>
            <person name="Elkins T."/>
            <person name="Engels R."/>
            <person name="Erickson J."/>
            <person name="Farina A."/>
            <person name="Faro S."/>
            <person name="Ferreira P."/>
            <person name="Fischer H."/>
            <person name="Fitzgerald M."/>
            <person name="Foley K."/>
            <person name="Gage D."/>
            <person name="Galagan J."/>
            <person name="Gearin G."/>
            <person name="Gnerre S."/>
            <person name="Gnirke A."/>
            <person name="Goyette A."/>
            <person name="Graham J."/>
            <person name="Grandbois E."/>
            <person name="Gyaltsen K."/>
            <person name="Hafez N."/>
            <person name="Hagopian D."/>
            <person name="Hagos B."/>
            <person name="Hall J."/>
            <person name="Hatcher B."/>
            <person name="Heller A."/>
            <person name="Higgins H."/>
            <person name="Honan T."/>
            <person name="Horn A."/>
            <person name="Houde N."/>
            <person name="Hughes L."/>
            <person name="Hulme W."/>
            <person name="Husby E."/>
            <person name="Iliev I."/>
            <person name="Jaffe D."/>
            <person name="Jones C."/>
            <person name="Kamal M."/>
            <person name="Kamat A."/>
            <person name="Kamvysselis M."/>
            <person name="Karlsson E."/>
            <person name="Kells C."/>
            <person name="Kieu A."/>
            <person name="Kisner P."/>
            <person name="Kodira C."/>
            <person name="Kulbokas E."/>
            <person name="Labutti K."/>
            <person name="Lama D."/>
            <person name="Landers T."/>
            <person name="Leger J."/>
            <person name="Levine S."/>
            <person name="Lewis D."/>
            <person name="Lewis T."/>
            <person name="Lindblad-toh K."/>
            <person name="Liu X."/>
            <person name="Lokyitsang T."/>
            <person name="Lokyitsang Y."/>
            <person name="Lucien O."/>
            <person name="Lui A."/>
            <person name="Ma L.J."/>
            <person name="Mabbitt R."/>
            <person name="Macdonald J."/>
            <person name="Maclean C."/>
            <person name="Major J."/>
            <person name="Manning J."/>
            <person name="Marabella R."/>
            <person name="Maru K."/>
            <person name="Matthews C."/>
            <person name="Mauceli E."/>
            <person name="Mccarthy M."/>
            <person name="Mcdonough S."/>
            <person name="Mcghee T."/>
            <person name="Meldrim J."/>
            <person name="Meneus L."/>
            <person name="Mesirov J."/>
            <person name="Mihalev A."/>
            <person name="Mihova T."/>
            <person name="Mikkelsen T."/>
            <person name="Mlenga V."/>
            <person name="Moru K."/>
            <person name="Mozes J."/>
            <person name="Mulrain L."/>
            <person name="Munson G."/>
            <person name="Naylor J."/>
            <person name="Newes C."/>
            <person name="Nguyen C."/>
            <person name="Nguyen N."/>
            <person name="Nguyen T."/>
            <person name="Nicol R."/>
            <person name="Nielsen C."/>
            <person name="Nizzari M."/>
            <person name="Norbu C."/>
            <person name="Norbu N."/>
            <person name="O'donnell P."/>
            <person name="Okoawo O."/>
            <person name="O'leary S."/>
            <person name="Omotosho B."/>
            <person name="O'neill K."/>
            <person name="Osman S."/>
            <person name="Parker S."/>
            <person name="Perrin D."/>
            <person name="Phunkhang P."/>
            <person name="Piqani B."/>
            <person name="Purcell S."/>
            <person name="Rachupka T."/>
            <person name="Ramasamy U."/>
            <person name="Rameau R."/>
            <person name="Ray V."/>
            <person name="Raymond C."/>
            <person name="Retta R."/>
            <person name="Richardson S."/>
            <person name="Rise C."/>
            <person name="Rodriguez J."/>
            <person name="Rogers J."/>
            <person name="Rogov P."/>
            <person name="Rutman M."/>
            <person name="Schupbach R."/>
            <person name="Seaman C."/>
            <person name="Settipalli S."/>
            <person name="Sharpe T."/>
            <person name="Sheridan J."/>
            <person name="Sherpa N."/>
            <person name="Shi J."/>
            <person name="Smirnov S."/>
            <person name="Smith C."/>
            <person name="Sougnez C."/>
            <person name="Spencer B."/>
            <person name="Stalker J."/>
            <person name="Stange-thomann N."/>
            <person name="Stavropoulos S."/>
            <person name="Stetson K."/>
            <person name="Stone C."/>
            <person name="Stone S."/>
            <person name="Stubbs M."/>
            <person name="Talamas J."/>
            <person name="Tchuinga P."/>
            <person name="Tenzing P."/>
            <person name="Tesfaye S."/>
            <person name="Theodore J."/>
            <person name="Thoulutsang Y."/>
            <person name="Topham K."/>
            <person name="Towey S."/>
            <person name="Tsamla T."/>
            <person name="Tsomo N."/>
            <person name="Vallee D."/>
            <person name="Vassiliev H."/>
            <person name="Venkataraman V."/>
            <person name="Vinson J."/>
            <person name="Vo A."/>
            <person name="Wade C."/>
            <person name="Wang S."/>
            <person name="Wangchuk T."/>
            <person name="Wangdi T."/>
            <person name="Whittaker C."/>
            <person name="Wilkinson J."/>
            <person name="Wu Y."/>
            <person name="Wyman D."/>
            <person name="Yadav S."/>
            <person name="Yang S."/>
            <person name="Yang X."/>
            <person name="Yeager S."/>
            <person name="Yee E."/>
            <person name="Young G."/>
            <person name="Zainoun J."/>
            <person name="Zembeck L."/>
            <person name="Zimmer A."/>
            <person name="Zody M."/>
            <person name="Lander E."/>
        </authorList>
    </citation>
    <scope>NUCLEOTIDE SEQUENCE [LARGE SCALE GENOMIC DNA]</scope>
</reference>
<dbReference type="PANTHER" id="PTHR13568">
    <property type="entry name" value="FAM11A, B PROTEIN"/>
    <property type="match status" value="1"/>
</dbReference>
<feature type="transmembrane region" description="Helical" evidence="1">
    <location>
        <begin position="78"/>
        <end position="101"/>
    </location>
</feature>
<dbReference type="STRING" id="51511.ENSCSAVP00000001856"/>
<feature type="transmembrane region" description="Helical" evidence="1">
    <location>
        <begin position="211"/>
        <end position="232"/>
    </location>
</feature>
<feature type="transmembrane region" description="Helical" evidence="1">
    <location>
        <begin position="244"/>
        <end position="263"/>
    </location>
</feature>
<evidence type="ECO:0000256" key="1">
    <source>
        <dbReference type="SAM" id="Phobius"/>
    </source>
</evidence>
<reference evidence="2" key="3">
    <citation type="submission" date="2025-09" db="UniProtKB">
        <authorList>
            <consortium name="Ensembl"/>
        </authorList>
    </citation>
    <scope>IDENTIFICATION</scope>
</reference>
<dbReference type="HOGENOM" id="CLU_053027_0_0_1"/>
<dbReference type="InParanoid" id="H2Y958"/>
<dbReference type="Pfam" id="PF10269">
    <property type="entry name" value="Tmemb_185A"/>
    <property type="match status" value="1"/>
</dbReference>
<sequence length="344" mass="39574">MDFKEIFKDFNASKFVFFLCFLPFSVLISLKLNGNIDWSMWLIFSPMWALNILVILGAICGSIVWCRHPEFRTEREGFADYKAMLIAVGMHLLLLMFQLLLCDNVEAGGHHNMWVLVFTPLFFAAPVAIAACIWGFKNDRSLELEVVLSANVLLFIFIALRMDSIILWPWTAVFIPLWIIMCLPSIGVLYYFIWTLIFYRSTFPESDRRTHLVMAVNWLLVVIPLLTFQVLLAYRLDYVNQNSWITIFIPLHISIVAMLIGTFGSKGGNKWWFGIRADFCQFMLETCPFLRLYGNISYKYPSTDQNSDTVSSEPRGSKISQTYYTAGSARYDCVVPVVTIDTPD</sequence>
<reference evidence="2" key="2">
    <citation type="submission" date="2025-08" db="UniProtKB">
        <authorList>
            <consortium name="Ensembl"/>
        </authorList>
    </citation>
    <scope>IDENTIFICATION</scope>
</reference>
<dbReference type="Ensembl" id="ENSCSAVT00000001889.1">
    <property type="protein sequence ID" value="ENSCSAVP00000001856.1"/>
    <property type="gene ID" value="ENSCSAVG00000001087.1"/>
</dbReference>
<evidence type="ECO:0000313" key="2">
    <source>
        <dbReference type="Ensembl" id="ENSCSAVP00000001856.1"/>
    </source>
</evidence>
<dbReference type="AlphaFoldDB" id="H2Y958"/>
<dbReference type="FunCoup" id="H2Y958">
    <property type="interactions" value="374"/>
</dbReference>
<feature type="transmembrane region" description="Helical" evidence="1">
    <location>
        <begin position="113"/>
        <end position="136"/>
    </location>
</feature>
<keyword evidence="1" id="KW-1133">Transmembrane helix</keyword>
<organism evidence="2 3">
    <name type="scientific">Ciona savignyi</name>
    <name type="common">Pacific transparent sea squirt</name>
    <dbReference type="NCBI Taxonomy" id="51511"/>
    <lineage>
        <taxon>Eukaryota</taxon>
        <taxon>Metazoa</taxon>
        <taxon>Chordata</taxon>
        <taxon>Tunicata</taxon>
        <taxon>Ascidiacea</taxon>
        <taxon>Phlebobranchia</taxon>
        <taxon>Cionidae</taxon>
        <taxon>Ciona</taxon>
    </lineage>
</organism>